<dbReference type="PROSITE" id="PS50977">
    <property type="entry name" value="HTH_TETR_2"/>
    <property type="match status" value="1"/>
</dbReference>
<organism evidence="4 5">
    <name type="scientific">Phyllobacterium myrsinacearum</name>
    <dbReference type="NCBI Taxonomy" id="28101"/>
    <lineage>
        <taxon>Bacteria</taxon>
        <taxon>Pseudomonadati</taxon>
        <taxon>Pseudomonadota</taxon>
        <taxon>Alphaproteobacteria</taxon>
        <taxon>Hyphomicrobiales</taxon>
        <taxon>Phyllobacteriaceae</taxon>
        <taxon>Phyllobacterium</taxon>
    </lineage>
</organism>
<dbReference type="EMBL" id="PVBT01000003">
    <property type="protein sequence ID" value="PRD53407.1"/>
    <property type="molecule type" value="Genomic_DNA"/>
</dbReference>
<dbReference type="AlphaFoldDB" id="A0A2S9JJZ9"/>
<dbReference type="Pfam" id="PF00440">
    <property type="entry name" value="TetR_N"/>
    <property type="match status" value="1"/>
</dbReference>
<sequence length="196" mass="21257">MPTRKTLSAEDWISAAFRALGEGGVQAIRAEAIARDLKVSKGSFYWHFRDVPALKARMLAHWQHLATDAIIRNVEAIGTTPLAQLQALVIEATGVPSSAYGGDRTESAIREWARHDATTAAILKSVDERRLAYLVQLFRKCGQSADRSGTNARILYGALIGLEILASQDLADVRASMLELLAYLLGENPAGRTSPG</sequence>
<feature type="domain" description="HTH tetR-type" evidence="3">
    <location>
        <begin position="6"/>
        <end position="66"/>
    </location>
</feature>
<name>A0A2S9JJZ9_9HYPH</name>
<protein>
    <submittedName>
        <fullName evidence="4">TetR/AcrR family transcriptional regulator</fullName>
    </submittedName>
</protein>
<dbReference type="InterPro" id="IPR001647">
    <property type="entry name" value="HTH_TetR"/>
</dbReference>
<evidence type="ECO:0000313" key="4">
    <source>
        <dbReference type="EMBL" id="PRD53407.1"/>
    </source>
</evidence>
<dbReference type="GO" id="GO:0003677">
    <property type="term" value="F:DNA binding"/>
    <property type="evidence" value="ECO:0007669"/>
    <property type="project" value="UniProtKB-UniRule"/>
</dbReference>
<gene>
    <name evidence="4" type="ORF">C5750_13620</name>
</gene>
<dbReference type="Proteomes" id="UP000238563">
    <property type="component" value="Unassembled WGS sequence"/>
</dbReference>
<dbReference type="SUPFAM" id="SSF46689">
    <property type="entry name" value="Homeodomain-like"/>
    <property type="match status" value="1"/>
</dbReference>
<proteinExistence type="predicted"/>
<accession>A0A2S9JJZ9</accession>
<evidence type="ECO:0000259" key="3">
    <source>
        <dbReference type="PROSITE" id="PS50977"/>
    </source>
</evidence>
<keyword evidence="5" id="KW-1185">Reference proteome</keyword>
<keyword evidence="1 2" id="KW-0238">DNA-binding</keyword>
<evidence type="ECO:0000313" key="5">
    <source>
        <dbReference type="Proteomes" id="UP000238563"/>
    </source>
</evidence>
<reference evidence="4 5" key="1">
    <citation type="submission" date="2018-02" db="EMBL/GenBank/DDBJ databases">
        <title>The draft genome of Phyllobacterium myrsinacearum DSM5892.</title>
        <authorList>
            <person name="Li L."/>
            <person name="Liu L."/>
            <person name="Zhang X."/>
            <person name="Wang T."/>
        </authorList>
    </citation>
    <scope>NUCLEOTIDE SEQUENCE [LARGE SCALE GENOMIC DNA]</scope>
    <source>
        <strain evidence="4 5">DSM 5892</strain>
    </source>
</reference>
<dbReference type="OrthoDB" id="3218408at2"/>
<evidence type="ECO:0000256" key="1">
    <source>
        <dbReference type="ARBA" id="ARBA00023125"/>
    </source>
</evidence>
<dbReference type="RefSeq" id="WP_105734409.1">
    <property type="nucleotide sequence ID" value="NZ_PVBT01000003.1"/>
</dbReference>
<dbReference type="Gene3D" id="1.10.357.10">
    <property type="entry name" value="Tetracycline Repressor, domain 2"/>
    <property type="match status" value="1"/>
</dbReference>
<dbReference type="InterPro" id="IPR009057">
    <property type="entry name" value="Homeodomain-like_sf"/>
</dbReference>
<feature type="DNA-binding region" description="H-T-H motif" evidence="2">
    <location>
        <begin position="29"/>
        <end position="48"/>
    </location>
</feature>
<comment type="caution">
    <text evidence="4">The sequence shown here is derived from an EMBL/GenBank/DDBJ whole genome shotgun (WGS) entry which is preliminary data.</text>
</comment>
<evidence type="ECO:0000256" key="2">
    <source>
        <dbReference type="PROSITE-ProRule" id="PRU00335"/>
    </source>
</evidence>